<comment type="caution">
    <text evidence="1">The sequence shown here is derived from an EMBL/GenBank/DDBJ whole genome shotgun (WGS) entry which is preliminary data.</text>
</comment>
<reference evidence="1 2" key="1">
    <citation type="submission" date="2021-04" db="EMBL/GenBank/DDBJ databases">
        <title>Genome analysis of Polyangium sp.</title>
        <authorList>
            <person name="Li Y."/>
            <person name="Wang J."/>
        </authorList>
    </citation>
    <scope>NUCLEOTIDE SEQUENCE [LARGE SCALE GENOMIC DNA]</scope>
    <source>
        <strain evidence="1 2">SDU14</strain>
    </source>
</reference>
<sequence>MFKVSVQKVSSAGDEETSTVGGFDHNFPRVPHFEDVMSRFLMAVRVRWPNAIFRIYDENDNEVVLRAPHMPATWPPKGWAIVVRDDLMDKHLEEEGGVPMPDGESGLVLWFSPVSEGISYLDLVTVSDPLENQFCWWAVEQIWDAYLSVKKAAKDAT</sequence>
<dbReference type="RefSeq" id="WP_272426571.1">
    <property type="nucleotide sequence ID" value="NZ_JAGTJJ010000021.1"/>
</dbReference>
<protein>
    <submittedName>
        <fullName evidence="1">Uncharacterized protein</fullName>
    </submittedName>
</protein>
<dbReference type="Proteomes" id="UP001151081">
    <property type="component" value="Unassembled WGS sequence"/>
</dbReference>
<evidence type="ECO:0000313" key="2">
    <source>
        <dbReference type="Proteomes" id="UP001151081"/>
    </source>
</evidence>
<accession>A0A9X3X587</accession>
<proteinExistence type="predicted"/>
<gene>
    <name evidence="1" type="ORF">KEG57_28705</name>
</gene>
<dbReference type="EMBL" id="JAGTJJ010000021">
    <property type="protein sequence ID" value="MDC3984522.1"/>
    <property type="molecule type" value="Genomic_DNA"/>
</dbReference>
<keyword evidence="2" id="KW-1185">Reference proteome</keyword>
<evidence type="ECO:0000313" key="1">
    <source>
        <dbReference type="EMBL" id="MDC3984522.1"/>
    </source>
</evidence>
<organism evidence="1 2">
    <name type="scientific">Polyangium jinanense</name>
    <dbReference type="NCBI Taxonomy" id="2829994"/>
    <lineage>
        <taxon>Bacteria</taxon>
        <taxon>Pseudomonadati</taxon>
        <taxon>Myxococcota</taxon>
        <taxon>Polyangia</taxon>
        <taxon>Polyangiales</taxon>
        <taxon>Polyangiaceae</taxon>
        <taxon>Polyangium</taxon>
    </lineage>
</organism>
<name>A0A9X3X587_9BACT</name>
<dbReference type="AlphaFoldDB" id="A0A9X3X587"/>